<gene>
    <name evidence="2" type="ORF">C823_03282</name>
</gene>
<feature type="domain" description="FHA" evidence="1">
    <location>
        <begin position="80"/>
        <end position="143"/>
    </location>
</feature>
<dbReference type="AlphaFoldDB" id="N2ADV7"/>
<proteinExistence type="predicted"/>
<dbReference type="STRING" id="1235802.C823_03282"/>
<dbReference type="Proteomes" id="UP000012589">
    <property type="component" value="Unassembled WGS sequence"/>
</dbReference>
<reference evidence="2 3" key="1">
    <citation type="journal article" date="2014" name="Genome Announc.">
        <title>Draft genome sequences of the altered schaedler flora, a defined bacterial community from gnotobiotic mice.</title>
        <authorList>
            <person name="Wannemuehler M.J."/>
            <person name="Overstreet A.M."/>
            <person name="Ward D.V."/>
            <person name="Phillips G.J."/>
        </authorList>
    </citation>
    <scope>NUCLEOTIDE SEQUENCE [LARGE SCALE GENOMIC DNA]</scope>
    <source>
        <strain evidence="2 3">ASF492</strain>
    </source>
</reference>
<evidence type="ECO:0000259" key="1">
    <source>
        <dbReference type="PROSITE" id="PS50006"/>
    </source>
</evidence>
<dbReference type="eggNOG" id="COG1716">
    <property type="taxonomic scope" value="Bacteria"/>
</dbReference>
<dbReference type="CDD" id="cd00060">
    <property type="entry name" value="FHA"/>
    <property type="match status" value="1"/>
</dbReference>
<sequence>MGLIRCENGHLFSEKKYGNVCPYCNTAVNKNSNKEEDPLGKYSDTVYLNDLEVLKPVTGWIVCLEGPSKGRDYRIIAEKNFIGRAGDMEIRIIGDQTVSQRNHAIIVYDPEKNRTMLLPGDSQGLVYILDEEDNWDAVYEPRMLEAGDRIKIGQSVFIFVPLCGENDGFVFNWKENE</sequence>
<comment type="caution">
    <text evidence="2">The sequence shown here is derived from an EMBL/GenBank/DDBJ whole genome shotgun (WGS) entry which is preliminary data.</text>
</comment>
<dbReference type="EMBL" id="AQFT01000099">
    <property type="protein sequence ID" value="EMZ24325.1"/>
    <property type="molecule type" value="Genomic_DNA"/>
</dbReference>
<dbReference type="PATRIC" id="fig|1235802.3.peg.3470"/>
<dbReference type="InterPro" id="IPR000253">
    <property type="entry name" value="FHA_dom"/>
</dbReference>
<dbReference type="PROSITE" id="PS50006">
    <property type="entry name" value="FHA_DOMAIN"/>
    <property type="match status" value="1"/>
</dbReference>
<dbReference type="OrthoDB" id="370565at2"/>
<evidence type="ECO:0000313" key="2">
    <source>
        <dbReference type="EMBL" id="EMZ24325.1"/>
    </source>
</evidence>
<name>N2ADV7_9FIRM</name>
<organism evidence="2 3">
    <name type="scientific">Eubacterium plexicaudatum ASF492</name>
    <dbReference type="NCBI Taxonomy" id="1235802"/>
    <lineage>
        <taxon>Bacteria</taxon>
        <taxon>Bacillati</taxon>
        <taxon>Bacillota</taxon>
        <taxon>Clostridia</taxon>
        <taxon>Eubacteriales</taxon>
        <taxon>Eubacteriaceae</taxon>
        <taxon>Eubacterium</taxon>
    </lineage>
</organism>
<dbReference type="Gene3D" id="2.60.200.20">
    <property type="match status" value="1"/>
</dbReference>
<dbReference type="HOGENOM" id="CLU_094173_0_0_9"/>
<keyword evidence="3" id="KW-1185">Reference proteome</keyword>
<dbReference type="InterPro" id="IPR008984">
    <property type="entry name" value="SMAD_FHA_dom_sf"/>
</dbReference>
<dbReference type="SUPFAM" id="SSF49879">
    <property type="entry name" value="SMAD/FHA domain"/>
    <property type="match status" value="1"/>
</dbReference>
<protein>
    <recommendedName>
        <fullName evidence="1">FHA domain-containing protein</fullName>
    </recommendedName>
</protein>
<evidence type="ECO:0000313" key="3">
    <source>
        <dbReference type="Proteomes" id="UP000012589"/>
    </source>
</evidence>
<accession>N2ADV7</accession>